<dbReference type="EMBL" id="FOEL01000007">
    <property type="protein sequence ID" value="SEQ71773.1"/>
    <property type="molecule type" value="Genomic_DNA"/>
</dbReference>
<dbReference type="RefSeq" id="WP_089986093.1">
    <property type="nucleotide sequence ID" value="NZ_FMVP01000007.1"/>
</dbReference>
<accession>A0A1H9IB16</accession>
<dbReference type="Proteomes" id="UP000199410">
    <property type="component" value="Unassembled WGS sequence"/>
</dbReference>
<name>A0A1H9IB16_9BACI</name>
<dbReference type="AlphaFoldDB" id="A0A1H9IB16"/>
<organism evidence="1 2">
    <name type="scientific">Lysinibacillus fusiformis</name>
    <dbReference type="NCBI Taxonomy" id="28031"/>
    <lineage>
        <taxon>Bacteria</taxon>
        <taxon>Bacillati</taxon>
        <taxon>Bacillota</taxon>
        <taxon>Bacilli</taxon>
        <taxon>Bacillales</taxon>
        <taxon>Bacillaceae</taxon>
        <taxon>Lysinibacillus</taxon>
    </lineage>
</organism>
<reference evidence="1 2" key="1">
    <citation type="submission" date="2016-10" db="EMBL/GenBank/DDBJ databases">
        <authorList>
            <person name="Varghese N."/>
            <person name="Submissions S."/>
        </authorList>
    </citation>
    <scope>NUCLEOTIDE SEQUENCE [LARGE SCALE GENOMIC DNA]</scope>
    <source>
        <strain evidence="1 2">TC-13</strain>
    </source>
</reference>
<sequence length="141" mass="16519">MDIYEIENLPDSIPTGILVLMFKNELAQFKNNEIEKDSFLLILSQLTDRQVMAYELLRSDIRNDIDRTLSRVWNTDSYDEVDIILSIVVNLGLEICFNKIKESLEQYKDIDKLILDEIQETIDEVGENISNPYYSLENYSE</sequence>
<gene>
    <name evidence="1" type="ORF">SAMN02787113_02221</name>
</gene>
<evidence type="ECO:0000313" key="2">
    <source>
        <dbReference type="Proteomes" id="UP000199410"/>
    </source>
</evidence>
<proteinExistence type="predicted"/>
<protein>
    <submittedName>
        <fullName evidence="1">Uncharacterized protein</fullName>
    </submittedName>
</protein>
<comment type="caution">
    <text evidence="1">The sequence shown here is derived from an EMBL/GenBank/DDBJ whole genome shotgun (WGS) entry which is preliminary data.</text>
</comment>
<evidence type="ECO:0000313" key="1">
    <source>
        <dbReference type="EMBL" id="SEQ71773.1"/>
    </source>
</evidence>